<comment type="caution">
    <text evidence="2">The sequence shown here is derived from an EMBL/GenBank/DDBJ whole genome shotgun (WGS) entry which is preliminary data.</text>
</comment>
<dbReference type="AlphaFoldDB" id="A0ABD1HJY3"/>
<evidence type="ECO:0000256" key="1">
    <source>
        <dbReference type="SAM" id="MobiDB-lite"/>
    </source>
</evidence>
<protein>
    <submittedName>
        <fullName evidence="2">Uncharacterized protein</fullName>
    </submittedName>
</protein>
<dbReference type="EMBL" id="JBEAFC010000005">
    <property type="protein sequence ID" value="KAL1556768.1"/>
    <property type="molecule type" value="Genomic_DNA"/>
</dbReference>
<name>A0ABD1HJY3_SALDI</name>
<evidence type="ECO:0000313" key="3">
    <source>
        <dbReference type="Proteomes" id="UP001567538"/>
    </source>
</evidence>
<sequence>MRVKSWPFWDDWKYVFGKDRATAVTGEGTSDVMKEKAHADNIDDLESNGDYHVILDDFLADEFIQPTPTGGTSVRTESSAQSEKEIRAPKKSGRKRKCGDEGDGLLNLLGKLHAETNARLETLAARIGYEMDLGKARQETFREFQVEIFMPDFKKPGYVKRVLENESFM</sequence>
<feature type="compositionally biased region" description="Polar residues" evidence="1">
    <location>
        <begin position="67"/>
        <end position="81"/>
    </location>
</feature>
<reference evidence="2 3" key="1">
    <citation type="submission" date="2024-06" db="EMBL/GenBank/DDBJ databases">
        <title>A chromosome level genome sequence of Diviner's sage (Salvia divinorum).</title>
        <authorList>
            <person name="Ford S.A."/>
            <person name="Ro D.-K."/>
            <person name="Ness R.W."/>
            <person name="Phillips M.A."/>
        </authorList>
    </citation>
    <scope>NUCLEOTIDE SEQUENCE [LARGE SCALE GENOMIC DNA]</scope>
    <source>
        <strain evidence="2">SAF-2024a</strain>
        <tissue evidence="2">Leaf</tissue>
    </source>
</reference>
<gene>
    <name evidence="2" type="ORF">AAHA92_12348</name>
</gene>
<proteinExistence type="predicted"/>
<accession>A0ABD1HJY3</accession>
<organism evidence="2 3">
    <name type="scientific">Salvia divinorum</name>
    <name type="common">Maria pastora</name>
    <name type="synonym">Diviner's sage</name>
    <dbReference type="NCBI Taxonomy" id="28513"/>
    <lineage>
        <taxon>Eukaryota</taxon>
        <taxon>Viridiplantae</taxon>
        <taxon>Streptophyta</taxon>
        <taxon>Embryophyta</taxon>
        <taxon>Tracheophyta</taxon>
        <taxon>Spermatophyta</taxon>
        <taxon>Magnoliopsida</taxon>
        <taxon>eudicotyledons</taxon>
        <taxon>Gunneridae</taxon>
        <taxon>Pentapetalae</taxon>
        <taxon>asterids</taxon>
        <taxon>lamiids</taxon>
        <taxon>Lamiales</taxon>
        <taxon>Lamiaceae</taxon>
        <taxon>Nepetoideae</taxon>
        <taxon>Mentheae</taxon>
        <taxon>Salviinae</taxon>
        <taxon>Salvia</taxon>
        <taxon>Salvia subgen. Calosphace</taxon>
    </lineage>
</organism>
<keyword evidence="3" id="KW-1185">Reference proteome</keyword>
<feature type="region of interest" description="Disordered" evidence="1">
    <location>
        <begin position="67"/>
        <end position="97"/>
    </location>
</feature>
<evidence type="ECO:0000313" key="2">
    <source>
        <dbReference type="EMBL" id="KAL1556768.1"/>
    </source>
</evidence>
<dbReference type="Proteomes" id="UP001567538">
    <property type="component" value="Unassembled WGS sequence"/>
</dbReference>